<proteinExistence type="predicted"/>
<evidence type="ECO:0000256" key="1">
    <source>
        <dbReference type="SAM" id="MobiDB-lite"/>
    </source>
</evidence>
<feature type="region of interest" description="Disordered" evidence="1">
    <location>
        <begin position="22"/>
        <end position="43"/>
    </location>
</feature>
<reference evidence="3" key="1">
    <citation type="submission" date="2016-04" db="EMBL/GenBank/DDBJ databases">
        <authorList>
            <person name="Nguyen H.D."/>
            <person name="Kesanakurti P."/>
            <person name="Cullis J."/>
            <person name="Levesque C.A."/>
            <person name="Hambleton S."/>
        </authorList>
    </citation>
    <scope>NUCLEOTIDE SEQUENCE</scope>
    <source>
        <strain evidence="3">DAOMC 238032</strain>
    </source>
</reference>
<accession>A0A177U164</accession>
<dbReference type="InterPro" id="IPR040979">
    <property type="entry name" value="Vid27_N"/>
</dbReference>
<sequence length="183" mass="20204">MSRTSASSGTLNPCSQIFHSQASFNPSSAPRTEQGRLQACSFGPTGSREERFFIINTDLRFRESTTQDDDEPTFVWHDPANDDDEELLDFVIHSAQCAHEHAFDDSLAALQYNSRKPGSQPAEEGEDKQDLKADDPDALAARTPLSGSSSSRLADAFQLSIASADKRRVNQRVDVDMNMTFSN</sequence>
<feature type="region of interest" description="Disordered" evidence="1">
    <location>
        <begin position="114"/>
        <end position="152"/>
    </location>
</feature>
<reference evidence="3" key="2">
    <citation type="journal article" date="2019" name="IMA Fungus">
        <title>Genome sequencing and comparison of five Tilletia species to identify candidate genes for the detection of regulated species infecting wheat.</title>
        <authorList>
            <person name="Nguyen H.D.T."/>
            <person name="Sultana T."/>
            <person name="Kesanakurti P."/>
            <person name="Hambleton S."/>
        </authorList>
    </citation>
    <scope>NUCLEOTIDE SEQUENCE</scope>
    <source>
        <strain evidence="3">DAOMC 238032</strain>
    </source>
</reference>
<evidence type="ECO:0000313" key="3">
    <source>
        <dbReference type="EMBL" id="KAE8248466.1"/>
    </source>
</evidence>
<name>A0A177U164_9BASI</name>
<feature type="domain" description="Vid27 N-terminal" evidence="2">
    <location>
        <begin position="45"/>
        <end position="116"/>
    </location>
</feature>
<evidence type="ECO:0000313" key="4">
    <source>
        <dbReference type="Proteomes" id="UP000077671"/>
    </source>
</evidence>
<evidence type="ECO:0000259" key="2">
    <source>
        <dbReference type="Pfam" id="PF17748"/>
    </source>
</evidence>
<gene>
    <name evidence="3" type="ORF">A4X03_0g6771</name>
</gene>
<dbReference type="Proteomes" id="UP000077671">
    <property type="component" value="Unassembled WGS sequence"/>
</dbReference>
<feature type="compositionally biased region" description="Polar residues" evidence="1">
    <location>
        <begin position="22"/>
        <end position="31"/>
    </location>
</feature>
<protein>
    <recommendedName>
        <fullName evidence="2">Vid27 N-terminal domain-containing protein</fullName>
    </recommendedName>
</protein>
<organism evidence="3 4">
    <name type="scientific">Tilletia caries</name>
    <name type="common">wheat bunt fungus</name>
    <dbReference type="NCBI Taxonomy" id="13290"/>
    <lineage>
        <taxon>Eukaryota</taxon>
        <taxon>Fungi</taxon>
        <taxon>Dikarya</taxon>
        <taxon>Basidiomycota</taxon>
        <taxon>Ustilaginomycotina</taxon>
        <taxon>Exobasidiomycetes</taxon>
        <taxon>Tilletiales</taxon>
        <taxon>Tilletiaceae</taxon>
        <taxon>Tilletia</taxon>
    </lineage>
</organism>
<comment type="caution">
    <text evidence="3">The sequence shown here is derived from an EMBL/GenBank/DDBJ whole genome shotgun (WGS) entry which is preliminary data.</text>
</comment>
<dbReference type="AlphaFoldDB" id="A0A177U164"/>
<dbReference type="EMBL" id="LWDD02001393">
    <property type="protein sequence ID" value="KAE8248466.1"/>
    <property type="molecule type" value="Genomic_DNA"/>
</dbReference>
<dbReference type="Pfam" id="PF17748">
    <property type="entry name" value="VID27_N"/>
    <property type="match status" value="1"/>
</dbReference>